<comment type="similarity">
    <text evidence="11">Belongs to the tetrahydrofolate dehydrogenase/cyclohydrolase family.</text>
</comment>
<dbReference type="PROSITE" id="PS00766">
    <property type="entry name" value="THF_DHG_CYH_1"/>
    <property type="match status" value="1"/>
</dbReference>
<evidence type="ECO:0000256" key="2">
    <source>
        <dbReference type="ARBA" id="ARBA00022563"/>
    </source>
</evidence>
<keyword evidence="7 11" id="KW-0560">Oxidoreductase</keyword>
<dbReference type="Gene3D" id="3.40.50.720">
    <property type="entry name" value="NAD(P)-binding Rossmann-like Domain"/>
    <property type="match status" value="1"/>
</dbReference>
<evidence type="ECO:0000256" key="7">
    <source>
        <dbReference type="ARBA" id="ARBA00023002"/>
    </source>
</evidence>
<dbReference type="SUPFAM" id="SSF51735">
    <property type="entry name" value="NAD(P)-binding Rossmann-fold domains"/>
    <property type="match status" value="1"/>
</dbReference>
<dbReference type="EC" id="1.5.1.5" evidence="11"/>
<sequence length="299" mass="31522">MQAAPIETRLIDGKAYARRLTDTVRDGVTALGETHGVVPGLAVVMVGNNPASEVYVRNKIAHTEGVGMRSVAHKLPGSTTEAELLAVIDRLNRDPEVHGILVQLPLPRGIASDRITRAIHPHKDVDGLTPENVGRTTLGQDGLVPCTPLGCLLLLRSELGTLKGLHAVVVGKSNLVGRPMAQLLLQEECTVTVCHVATPDVGSLACQADVLVVATGHKGLVRRDWIKPGATVIDVGITRVTTQEGKSRLMGDVVHEEAMGRAGRLTPVPGGVGPMTIACLLRNTLTAAERSVRGLQPGT</sequence>
<evidence type="ECO:0000259" key="13">
    <source>
        <dbReference type="Pfam" id="PF02882"/>
    </source>
</evidence>
<comment type="function">
    <text evidence="11">Catalyzes the oxidation of 5,10-methylenetetrahydrofolate to 5,10-methenyltetrahydrofolate and then the hydrolysis of 5,10-methenyltetrahydrofolate to 10-formyltetrahydrofolate.</text>
</comment>
<dbReference type="Pfam" id="PF02882">
    <property type="entry name" value="THF_DHG_CYH_C"/>
    <property type="match status" value="1"/>
</dbReference>
<dbReference type="InterPro" id="IPR020867">
    <property type="entry name" value="THF_DH/CycHdrlase_CS"/>
</dbReference>
<dbReference type="InterPro" id="IPR046346">
    <property type="entry name" value="Aminoacid_DH-like_N_sf"/>
</dbReference>
<feature type="binding site" evidence="11">
    <location>
        <position position="237"/>
    </location>
    <ligand>
        <name>NADP(+)</name>
        <dbReference type="ChEBI" id="CHEBI:58349"/>
    </ligand>
</feature>
<evidence type="ECO:0000256" key="3">
    <source>
        <dbReference type="ARBA" id="ARBA00022605"/>
    </source>
</evidence>
<dbReference type="GO" id="GO:0004477">
    <property type="term" value="F:methenyltetrahydrofolate cyclohydrolase activity"/>
    <property type="evidence" value="ECO:0007669"/>
    <property type="project" value="UniProtKB-EC"/>
</dbReference>
<evidence type="ECO:0000313" key="15">
    <source>
        <dbReference type="Proteomes" id="UP001524587"/>
    </source>
</evidence>
<evidence type="ECO:0000256" key="10">
    <source>
        <dbReference type="ARBA" id="ARBA00023268"/>
    </source>
</evidence>
<dbReference type="Proteomes" id="UP001524587">
    <property type="component" value="Unassembled WGS sequence"/>
</dbReference>
<name>A0ABT1W575_9PROT</name>
<comment type="catalytic activity">
    <reaction evidence="11">
        <text>(6R)-5,10-methenyltetrahydrofolate + H2O = (6R)-10-formyltetrahydrofolate + H(+)</text>
        <dbReference type="Rhea" id="RHEA:23700"/>
        <dbReference type="ChEBI" id="CHEBI:15377"/>
        <dbReference type="ChEBI" id="CHEBI:15378"/>
        <dbReference type="ChEBI" id="CHEBI:57455"/>
        <dbReference type="ChEBI" id="CHEBI:195366"/>
        <dbReference type="EC" id="3.5.4.9"/>
    </reaction>
</comment>
<evidence type="ECO:0000256" key="4">
    <source>
        <dbReference type="ARBA" id="ARBA00022755"/>
    </source>
</evidence>
<dbReference type="InterPro" id="IPR020631">
    <property type="entry name" value="THF_DH/CycHdrlase_NAD-bd_dom"/>
</dbReference>
<keyword evidence="2 11" id="KW-0554">One-carbon metabolism</keyword>
<dbReference type="PANTHER" id="PTHR48099">
    <property type="entry name" value="C-1-TETRAHYDROFOLATE SYNTHASE, CYTOPLASMIC-RELATED"/>
    <property type="match status" value="1"/>
</dbReference>
<keyword evidence="5 11" id="KW-0378">Hydrolase</keyword>
<keyword evidence="9 11" id="KW-0486">Methionine biosynthesis</keyword>
<evidence type="ECO:0000256" key="6">
    <source>
        <dbReference type="ARBA" id="ARBA00022857"/>
    </source>
</evidence>
<dbReference type="CDD" id="cd01080">
    <property type="entry name" value="NAD_bind_m-THF_DH_Cyclohyd"/>
    <property type="match status" value="1"/>
</dbReference>
<dbReference type="InterPro" id="IPR036291">
    <property type="entry name" value="NAD(P)-bd_dom_sf"/>
</dbReference>
<evidence type="ECO:0000256" key="11">
    <source>
        <dbReference type="HAMAP-Rule" id="MF_01576"/>
    </source>
</evidence>
<dbReference type="EC" id="3.5.4.9" evidence="11"/>
<dbReference type="NCBIfam" id="NF010785">
    <property type="entry name" value="PRK14188.1"/>
    <property type="match status" value="1"/>
</dbReference>
<evidence type="ECO:0000313" key="14">
    <source>
        <dbReference type="EMBL" id="MCQ8278030.1"/>
    </source>
</evidence>
<dbReference type="PRINTS" id="PR00085">
    <property type="entry name" value="THFDHDRGNASE"/>
</dbReference>
<comment type="caution">
    <text evidence="14">The sequence shown here is derived from an EMBL/GenBank/DDBJ whole genome shotgun (WGS) entry which is preliminary data.</text>
</comment>
<keyword evidence="6 11" id="KW-0521">NADP</keyword>
<dbReference type="SUPFAM" id="SSF53223">
    <property type="entry name" value="Aminoacid dehydrogenase-like, N-terminal domain"/>
    <property type="match status" value="1"/>
</dbReference>
<keyword evidence="15" id="KW-1185">Reference proteome</keyword>
<organism evidence="14 15">
    <name type="scientific">Endosaccharibacter trunci</name>
    <dbReference type="NCBI Taxonomy" id="2812733"/>
    <lineage>
        <taxon>Bacteria</taxon>
        <taxon>Pseudomonadati</taxon>
        <taxon>Pseudomonadota</taxon>
        <taxon>Alphaproteobacteria</taxon>
        <taxon>Acetobacterales</taxon>
        <taxon>Acetobacteraceae</taxon>
        <taxon>Endosaccharibacter</taxon>
    </lineage>
</organism>
<dbReference type="GO" id="GO:0004488">
    <property type="term" value="F:methylenetetrahydrofolate dehydrogenase (NADP+) activity"/>
    <property type="evidence" value="ECO:0007669"/>
    <property type="project" value="UniProtKB-EC"/>
</dbReference>
<keyword evidence="10 11" id="KW-0511">Multifunctional enzyme</keyword>
<proteinExistence type="inferred from homology"/>
<protein>
    <recommendedName>
        <fullName evidence="11">Bifunctional protein FolD</fullName>
    </recommendedName>
    <domain>
        <recommendedName>
            <fullName evidence="11">Methylenetetrahydrofolate dehydrogenase</fullName>
            <ecNumber evidence="11">1.5.1.5</ecNumber>
        </recommendedName>
    </domain>
    <domain>
        <recommendedName>
            <fullName evidence="11">Methenyltetrahydrofolate cyclohydrolase</fullName>
            <ecNumber evidence="11">3.5.4.9</ecNumber>
        </recommendedName>
    </domain>
</protein>
<evidence type="ECO:0000259" key="12">
    <source>
        <dbReference type="Pfam" id="PF00763"/>
    </source>
</evidence>
<dbReference type="InterPro" id="IPR000672">
    <property type="entry name" value="THF_DH/CycHdrlase"/>
</dbReference>
<dbReference type="Pfam" id="PF00763">
    <property type="entry name" value="THF_DHG_CYH"/>
    <property type="match status" value="1"/>
</dbReference>
<accession>A0ABT1W575</accession>
<evidence type="ECO:0000256" key="5">
    <source>
        <dbReference type="ARBA" id="ARBA00022801"/>
    </source>
</evidence>
<dbReference type="HAMAP" id="MF_01576">
    <property type="entry name" value="THF_DHG_CYH"/>
    <property type="match status" value="1"/>
</dbReference>
<feature type="domain" description="Tetrahydrofolate dehydrogenase/cyclohydrolase catalytic" evidence="12">
    <location>
        <begin position="11"/>
        <end position="126"/>
    </location>
</feature>
<dbReference type="Gene3D" id="3.40.50.10860">
    <property type="entry name" value="Leucine Dehydrogenase, chain A, domain 1"/>
    <property type="match status" value="1"/>
</dbReference>
<dbReference type="EMBL" id="JAMSKV010000004">
    <property type="protein sequence ID" value="MCQ8278030.1"/>
    <property type="molecule type" value="Genomic_DNA"/>
</dbReference>
<dbReference type="PROSITE" id="PS00767">
    <property type="entry name" value="THF_DHG_CYH_2"/>
    <property type="match status" value="1"/>
</dbReference>
<comment type="caution">
    <text evidence="11">Lacks conserved residue(s) required for the propagation of feature annotation.</text>
</comment>
<dbReference type="InterPro" id="IPR020630">
    <property type="entry name" value="THF_DH/CycHdrlase_cat_dom"/>
</dbReference>
<dbReference type="PANTHER" id="PTHR48099:SF5">
    <property type="entry name" value="C-1-TETRAHYDROFOLATE SYNTHASE, CYTOPLASMIC"/>
    <property type="match status" value="1"/>
</dbReference>
<evidence type="ECO:0000256" key="8">
    <source>
        <dbReference type="ARBA" id="ARBA00023102"/>
    </source>
</evidence>
<comment type="catalytic activity">
    <reaction evidence="11">
        <text>(6R)-5,10-methylene-5,6,7,8-tetrahydrofolate + NADP(+) = (6R)-5,10-methenyltetrahydrofolate + NADPH</text>
        <dbReference type="Rhea" id="RHEA:22812"/>
        <dbReference type="ChEBI" id="CHEBI:15636"/>
        <dbReference type="ChEBI" id="CHEBI:57455"/>
        <dbReference type="ChEBI" id="CHEBI:57783"/>
        <dbReference type="ChEBI" id="CHEBI:58349"/>
        <dbReference type="EC" id="1.5.1.5"/>
    </reaction>
</comment>
<keyword evidence="3 11" id="KW-0028">Amino-acid biosynthesis</keyword>
<reference evidence="14 15" key="1">
    <citation type="submission" date="2022-06" db="EMBL/GenBank/DDBJ databases">
        <title>Endosaccharibacter gen. nov., sp. nov., endophytic bacteria isolated from sugarcane.</title>
        <authorList>
            <person name="Pitiwittayakul N."/>
            <person name="Yukphan P."/>
            <person name="Charoenyingcharoen P."/>
            <person name="Tanasupawat S."/>
        </authorList>
    </citation>
    <scope>NUCLEOTIDE SEQUENCE [LARGE SCALE GENOMIC DNA]</scope>
    <source>
        <strain evidence="14 15">KSS8</strain>
    </source>
</reference>
<comment type="pathway">
    <text evidence="1 11">One-carbon metabolism; tetrahydrofolate interconversion.</text>
</comment>
<evidence type="ECO:0000256" key="1">
    <source>
        <dbReference type="ARBA" id="ARBA00004777"/>
    </source>
</evidence>
<feature type="binding site" evidence="11">
    <location>
        <begin position="171"/>
        <end position="173"/>
    </location>
    <ligand>
        <name>NADP(+)</name>
        <dbReference type="ChEBI" id="CHEBI:58349"/>
    </ligand>
</feature>
<feature type="domain" description="Tetrahydrofolate dehydrogenase/cyclohydrolase NAD(P)-binding" evidence="13">
    <location>
        <begin position="145"/>
        <end position="291"/>
    </location>
</feature>
<dbReference type="RefSeq" id="WP_422863494.1">
    <property type="nucleotide sequence ID" value="NZ_JAMSKV010000004.1"/>
</dbReference>
<gene>
    <name evidence="11 14" type="primary">folD</name>
    <name evidence="14" type="ORF">NFI95_06170</name>
</gene>
<evidence type="ECO:0000256" key="9">
    <source>
        <dbReference type="ARBA" id="ARBA00023167"/>
    </source>
</evidence>
<keyword evidence="8 11" id="KW-0368">Histidine biosynthesis</keyword>
<comment type="subunit">
    <text evidence="11">Homodimer.</text>
</comment>
<keyword evidence="4 11" id="KW-0658">Purine biosynthesis</keyword>